<feature type="transmembrane region" description="Helical" evidence="5">
    <location>
        <begin position="1099"/>
        <end position="1118"/>
    </location>
</feature>
<keyword evidence="1 6" id="KW-0732">Signal</keyword>
<dbReference type="InterPro" id="IPR011936">
    <property type="entry name" value="Myxo_disulph_rpt"/>
</dbReference>
<dbReference type="Pfam" id="PF13948">
    <property type="entry name" value="DUF4215"/>
    <property type="match status" value="3"/>
</dbReference>
<dbReference type="GO" id="GO:0005615">
    <property type="term" value="C:extracellular space"/>
    <property type="evidence" value="ECO:0007669"/>
    <property type="project" value="TreeGrafter"/>
</dbReference>
<feature type="transmembrane region" description="Helical" evidence="5">
    <location>
        <begin position="754"/>
        <end position="773"/>
    </location>
</feature>
<keyword evidence="8" id="KW-1185">Reference proteome</keyword>
<feature type="transmembrane region" description="Helical" evidence="5">
    <location>
        <begin position="893"/>
        <end position="914"/>
    </location>
</feature>
<dbReference type="PANTHER" id="PTHR46130:SF3">
    <property type="entry name" value="CHROMOSOME UNDETERMINED SCAFFOLD_33, WHOLE GENOME SHOTGUN SEQUENCE"/>
    <property type="match status" value="1"/>
</dbReference>
<evidence type="ECO:0000256" key="1">
    <source>
        <dbReference type="ARBA" id="ARBA00022729"/>
    </source>
</evidence>
<evidence type="ECO:0000256" key="4">
    <source>
        <dbReference type="SAM" id="MobiDB-lite"/>
    </source>
</evidence>
<feature type="transmembrane region" description="Helical" evidence="5">
    <location>
        <begin position="718"/>
        <end position="742"/>
    </location>
</feature>
<feature type="signal peptide" evidence="6">
    <location>
        <begin position="1"/>
        <end position="22"/>
    </location>
</feature>
<dbReference type="AlphaFoldDB" id="A0AAU9JCZ8"/>
<dbReference type="EMBL" id="CAJZBQ010000033">
    <property type="protein sequence ID" value="CAG9323067.1"/>
    <property type="molecule type" value="Genomic_DNA"/>
</dbReference>
<gene>
    <name evidence="7" type="ORF">BSTOLATCC_MIC32972</name>
</gene>
<feature type="transmembrane region" description="Helical" evidence="5">
    <location>
        <begin position="1047"/>
        <end position="1063"/>
    </location>
</feature>
<keyword evidence="3" id="KW-1015">Disulfide bond</keyword>
<evidence type="ECO:0000256" key="5">
    <source>
        <dbReference type="SAM" id="Phobius"/>
    </source>
</evidence>
<dbReference type="PANTHER" id="PTHR46130">
    <property type="entry name" value="LAMGL DOMAIN-CONTAINING PROTEIN"/>
    <property type="match status" value="1"/>
</dbReference>
<evidence type="ECO:0000256" key="3">
    <source>
        <dbReference type="ARBA" id="ARBA00023157"/>
    </source>
</evidence>
<keyword evidence="5" id="KW-0472">Membrane</keyword>
<evidence type="ECO:0000313" key="7">
    <source>
        <dbReference type="EMBL" id="CAG9323067.1"/>
    </source>
</evidence>
<dbReference type="Proteomes" id="UP001162131">
    <property type="component" value="Unassembled WGS sequence"/>
</dbReference>
<sequence length="1220" mass="135068">MKNIFILRILGVLASLQSITFPSPTYPPFQAYDADPYIYPVLQSSSSALQLSIDTTSSINMYLNSQYLSTFNSSQSYNLTSLPQGFSTLTLTDQDTEYDILIGLEGTLSSYYKVYLGTTQCTSSACGSTSQTYISVQTNDTSMQGRVFSLAQRHPSWTSIQSLLSFPLSDFYNYLELSSTNGIALFSAYRVPSAQQATNLTISITGISQDFHLSPRFTADIYSYTLAPSFDSSSGMSYNLFVNTTSDSYLTLSSSLGLFSKKYLYSGQSINGLLNGGSGDTITIQLQSVANISQTSTYSIYIPVKSVDPYLQSLNLYQVSSLDSFTNLSSSALVSSCCTSYTEIIFTESFYPLRTLYNIQNFDYTSSLGFLVKAIPNSLKATILMQFNHLGYSPYYSSGKVLVPAIGKNQINLMITAEDSAYSQQIEIDLYMKSNNTALKSATIKGEWNPTFSSSVFTYRVYINFYTTQLESYFESQDENAVIDAGISGLTPSNVLNYTIPVGSSLSYSLKFTVHAETSSISQLYTFVIVKNDACGNGLRYSSTEQCDDGNLSSGDGCSSNCQIESGWTCSGGSITSKDSCTEIPPTNNNTDHNSTDHNSTDNTNTTVCGNGIVENGEECDDGNTENGDGCSSRCKTESNGDVCGDGLTSPSSNEGCDDGNTNNGDGCSSSCQVESGWKCTNTSWIEDPKPSPDTCTKVNTTVPHNSTSSSSSSYVDLSYIGAASCYLFVTSIIVLIPSYLFTSWYGINEGKGLNLLSGLLYGLLIFQTLFAMHKLSNSDTNTNLYNSFGWSHLRFTEMYTIHRGRSTLDILGLSSDDNGIFLNNIQYFLIILGAIITVHIVIIFIAQKAVRQLFELCAYNLFIFFTFLPFVFSCAESIIEVDNEDSAEIFSYVLSWIVLTTYISIIIAWTYLFKKWVRDENPNKAIILMTVGLKTASKSEKSNDSTHISDLILSHYKEKPESGEWHSLDEELTDEHRKSNPSLWMSEPINKVFSPPVLKMTVKKEQEQSTPQMKIIKFQWIYIFELWVYGTIVLLLGCVGSGRQESVPLILLFGIIGIIVVYNQPFVHDMYNTTHSLIPGLFVIIIVLMYAEDDIAKEIIPIFICGVVLIIFTDFSYEFVKLFYGFLNFSSKDEGIRQFTISQHDEKDDEEESENENEREQTPASLGNESVPDERSIHSFSINHSSSVSVNDISIKSPSSYSINNSPISVHEISIREDE</sequence>
<feature type="region of interest" description="Disordered" evidence="4">
    <location>
        <begin position="1144"/>
        <end position="1175"/>
    </location>
</feature>
<accession>A0AAU9JCZ8</accession>
<proteinExistence type="predicted"/>
<feature type="transmembrane region" description="Helical" evidence="5">
    <location>
        <begin position="854"/>
        <end position="873"/>
    </location>
</feature>
<reference evidence="7" key="1">
    <citation type="submission" date="2021-09" db="EMBL/GenBank/DDBJ databases">
        <authorList>
            <consortium name="AG Swart"/>
            <person name="Singh M."/>
            <person name="Singh A."/>
            <person name="Seah K."/>
            <person name="Emmerich C."/>
        </authorList>
    </citation>
    <scope>NUCLEOTIDE SEQUENCE</scope>
    <source>
        <strain evidence="7">ATCC30299</strain>
    </source>
</reference>
<dbReference type="InterPro" id="IPR043543">
    <property type="entry name" value="PAPPA/PAPPA2"/>
</dbReference>
<keyword evidence="5" id="KW-1133">Transmembrane helix</keyword>
<feature type="transmembrane region" description="Helical" evidence="5">
    <location>
        <begin position="1075"/>
        <end position="1093"/>
    </location>
</feature>
<dbReference type="GO" id="GO:0004222">
    <property type="term" value="F:metalloendopeptidase activity"/>
    <property type="evidence" value="ECO:0007669"/>
    <property type="project" value="TreeGrafter"/>
</dbReference>
<protein>
    <recommendedName>
        <fullName evidence="9">DUF4215 domain-containing protein</fullName>
    </recommendedName>
</protein>
<evidence type="ECO:0000313" key="8">
    <source>
        <dbReference type="Proteomes" id="UP001162131"/>
    </source>
</evidence>
<organism evidence="7 8">
    <name type="scientific">Blepharisma stoltei</name>
    <dbReference type="NCBI Taxonomy" id="1481888"/>
    <lineage>
        <taxon>Eukaryota</taxon>
        <taxon>Sar</taxon>
        <taxon>Alveolata</taxon>
        <taxon>Ciliophora</taxon>
        <taxon>Postciliodesmatophora</taxon>
        <taxon>Heterotrichea</taxon>
        <taxon>Heterotrichida</taxon>
        <taxon>Blepharismidae</taxon>
        <taxon>Blepharisma</taxon>
    </lineage>
</organism>
<dbReference type="NCBIfam" id="TIGR02232">
    <property type="entry name" value="myxo_disulf_rpt"/>
    <property type="match status" value="3"/>
</dbReference>
<dbReference type="GO" id="GO:0007166">
    <property type="term" value="P:cell surface receptor signaling pathway"/>
    <property type="evidence" value="ECO:0007669"/>
    <property type="project" value="TreeGrafter"/>
</dbReference>
<keyword evidence="5" id="KW-0812">Transmembrane</keyword>
<evidence type="ECO:0008006" key="9">
    <source>
        <dbReference type="Google" id="ProtNLM"/>
    </source>
</evidence>
<name>A0AAU9JCZ8_9CILI</name>
<evidence type="ECO:0000256" key="2">
    <source>
        <dbReference type="ARBA" id="ARBA00022737"/>
    </source>
</evidence>
<feature type="transmembrane region" description="Helical" evidence="5">
    <location>
        <begin position="826"/>
        <end position="847"/>
    </location>
</feature>
<feature type="chain" id="PRO_5043358825" description="DUF4215 domain-containing protein" evidence="6">
    <location>
        <begin position="23"/>
        <end position="1220"/>
    </location>
</feature>
<feature type="region of interest" description="Disordered" evidence="4">
    <location>
        <begin position="581"/>
        <end position="607"/>
    </location>
</feature>
<evidence type="ECO:0000256" key="6">
    <source>
        <dbReference type="SAM" id="SignalP"/>
    </source>
</evidence>
<dbReference type="GO" id="GO:0006508">
    <property type="term" value="P:proteolysis"/>
    <property type="evidence" value="ECO:0007669"/>
    <property type="project" value="TreeGrafter"/>
</dbReference>
<feature type="transmembrane region" description="Helical" evidence="5">
    <location>
        <begin position="1021"/>
        <end position="1041"/>
    </location>
</feature>
<keyword evidence="2" id="KW-0677">Repeat</keyword>
<comment type="caution">
    <text evidence="7">The sequence shown here is derived from an EMBL/GenBank/DDBJ whole genome shotgun (WGS) entry which is preliminary data.</text>
</comment>